<accession>A0A7W7G269</accession>
<name>A0A7W7G269_9ACTN</name>
<dbReference type="EMBL" id="JACHMF010000001">
    <property type="protein sequence ID" value="MBB4694928.1"/>
    <property type="molecule type" value="Genomic_DNA"/>
</dbReference>
<comment type="caution">
    <text evidence="1">The sequence shown here is derived from an EMBL/GenBank/DDBJ whole genome shotgun (WGS) entry which is preliminary data.</text>
</comment>
<dbReference type="RefSeq" id="WP_184953351.1">
    <property type="nucleotide sequence ID" value="NZ_BOMC01000070.1"/>
</dbReference>
<protein>
    <submittedName>
        <fullName evidence="1">Tetratricopeptide (TPR) repeat protein</fullName>
    </submittedName>
</protein>
<reference evidence="1 2" key="1">
    <citation type="submission" date="2020-08" db="EMBL/GenBank/DDBJ databases">
        <title>Sequencing the genomes of 1000 actinobacteria strains.</title>
        <authorList>
            <person name="Klenk H.-P."/>
        </authorList>
    </citation>
    <scope>NUCLEOTIDE SEQUENCE [LARGE SCALE GENOMIC DNA]</scope>
    <source>
        <strain evidence="1 2">DSM 45518</strain>
    </source>
</reference>
<proteinExistence type="predicted"/>
<keyword evidence="2" id="KW-1185">Reference proteome</keyword>
<dbReference type="Proteomes" id="UP000542742">
    <property type="component" value="Unassembled WGS sequence"/>
</dbReference>
<sequence>MTAADAELERMLAEAHEHGHGPAYFAALDTVFRHADATGRTEFAYRARMNALHDMHYAGEYARAFMTFSWLLATFDRHPELTTSYDEHTLLWRFKWIVWELSQFSGIPLDKTKALLDDMQRRYQAGSHSLHAVHQHRAMMATHLGDLEAAGQWFEQMAAARRDSLSDCQACVPTTEVEYLVARGEYEEAVRVGSPYAFGGCTEQPQQILSHLLLAYLHTGRTAEAVRAHKSAYQRIRDSRHYLELIALNVQFCGLTGNQEYGLTLVERHLPWLDRPASPYAAMEFASAAALVLRRLIDEGAGDTPVRRATGNGARRWQSTAAETHADLVTLARSLAADFDRRNGNSHQSGRVEARLAAAPLADHLPLTVLAGLPISAHPGKPAVDELVGKVADLTAAGDEAGAAQARLDAAYALRNAAQWGDALETAEEARRSLDRAGLTDAALEARWLLIELNRRTGQRPEARRAVIDELLAAPRLPASLPPRAVLLEETAYPSDGQRAADQLFEAAALHRAAGDAEAEARTLTKALGSGTTVPADLDELVSRVDALDAVHAQDDLCRLLKLAGRPEDALARALRHAETDSELVLTAAELLLELGRPAEAEETARRLLDDEDLDWDAAVLVARSLRARGEDAAAFMEEHHLDDGDLQ</sequence>
<dbReference type="SUPFAM" id="SSF48452">
    <property type="entry name" value="TPR-like"/>
    <property type="match status" value="1"/>
</dbReference>
<evidence type="ECO:0000313" key="1">
    <source>
        <dbReference type="EMBL" id="MBB4694928.1"/>
    </source>
</evidence>
<organism evidence="1 2">
    <name type="scientific">Paractinoplanes abujensis</name>
    <dbReference type="NCBI Taxonomy" id="882441"/>
    <lineage>
        <taxon>Bacteria</taxon>
        <taxon>Bacillati</taxon>
        <taxon>Actinomycetota</taxon>
        <taxon>Actinomycetes</taxon>
        <taxon>Micromonosporales</taxon>
        <taxon>Micromonosporaceae</taxon>
        <taxon>Paractinoplanes</taxon>
    </lineage>
</organism>
<gene>
    <name evidence="1" type="ORF">BKA14_005076</name>
</gene>
<evidence type="ECO:0000313" key="2">
    <source>
        <dbReference type="Proteomes" id="UP000542742"/>
    </source>
</evidence>
<dbReference type="InterPro" id="IPR011990">
    <property type="entry name" value="TPR-like_helical_dom_sf"/>
</dbReference>
<dbReference type="Gene3D" id="1.25.40.10">
    <property type="entry name" value="Tetratricopeptide repeat domain"/>
    <property type="match status" value="1"/>
</dbReference>
<dbReference type="AlphaFoldDB" id="A0A7W7G269"/>